<accession>A0ABU9E3Q4</accession>
<organism evidence="2 3">
    <name type="scientific">Flavobacterium buctense</name>
    <dbReference type="NCBI Taxonomy" id="1648146"/>
    <lineage>
        <taxon>Bacteria</taxon>
        <taxon>Pseudomonadati</taxon>
        <taxon>Bacteroidota</taxon>
        <taxon>Flavobacteriia</taxon>
        <taxon>Flavobacteriales</taxon>
        <taxon>Flavobacteriaceae</taxon>
        <taxon>Flavobacterium</taxon>
    </lineage>
</organism>
<proteinExistence type="predicted"/>
<dbReference type="EMBL" id="JBBPCB010000018">
    <property type="protein sequence ID" value="MEK8181260.1"/>
    <property type="molecule type" value="Genomic_DNA"/>
</dbReference>
<sequence>MTNMLINTNRNSNFKNIKALFRLAAIIFLFFTTTLSAQTIAVTNVSVTPVCAGNNVTVTFSTTNGNGSPRRFTNSSVYTIYLSNSSGASYTQVGSTFSTTGVSYSTINGGVTSGITTVVTIPLSATTGTGYRISIGSTLPTFNASAGAGASSAFTINAAAIGGTISGSSTVCFGTNSTTLTLSGHTGSISKWQYSTVNDFSSGVVDIANTTTSLTATNLTSIRYYRAVLVNGVCSANSSIASITVRPSFTSGSIISSGEAICYGSNPIVIGNATASSGGDNVITYKWQANGVDIPSSNTVTFDPPPGLTTTTIYTRFAKDGTCNNFTLSSGSWTVTVSTANTWTGSINTDWTTASNWSCGAVPTSATDVTISSASNYPEISTNVSINSLTLASTTTLKVNSASNLTVTNSITNNGTLTLENNGNLLQVNNVANTGSGSTIVKRNSNPLIRLDYTMWSSPVANQN</sequence>
<evidence type="ECO:0000256" key="1">
    <source>
        <dbReference type="SAM" id="SignalP"/>
    </source>
</evidence>
<evidence type="ECO:0000313" key="3">
    <source>
        <dbReference type="Proteomes" id="UP001491349"/>
    </source>
</evidence>
<evidence type="ECO:0008006" key="4">
    <source>
        <dbReference type="Google" id="ProtNLM"/>
    </source>
</evidence>
<evidence type="ECO:0000313" key="2">
    <source>
        <dbReference type="EMBL" id="MEK8181260.1"/>
    </source>
</evidence>
<keyword evidence="3" id="KW-1185">Reference proteome</keyword>
<protein>
    <recommendedName>
        <fullName evidence="4">Ig-like domain-containing protein</fullName>
    </recommendedName>
</protein>
<reference evidence="2 3" key="1">
    <citation type="submission" date="2024-04" db="EMBL/GenBank/DDBJ databases">
        <title>draft genome sequnece of Flavobacterium buctense JCM 30750.</title>
        <authorList>
            <person name="Kim D.-U."/>
        </authorList>
    </citation>
    <scope>NUCLEOTIDE SEQUENCE [LARGE SCALE GENOMIC DNA]</scope>
    <source>
        <strain evidence="2 3">JCM 30750</strain>
    </source>
</reference>
<dbReference type="Proteomes" id="UP001491349">
    <property type="component" value="Unassembled WGS sequence"/>
</dbReference>
<name>A0ABU9E3Q4_9FLAO</name>
<keyword evidence="1" id="KW-0732">Signal</keyword>
<comment type="caution">
    <text evidence="2">The sequence shown here is derived from an EMBL/GenBank/DDBJ whole genome shotgun (WGS) entry which is preliminary data.</text>
</comment>
<gene>
    <name evidence="2" type="ORF">WMW71_13010</name>
</gene>
<feature type="signal peptide" evidence="1">
    <location>
        <begin position="1"/>
        <end position="37"/>
    </location>
</feature>
<feature type="chain" id="PRO_5045177135" description="Ig-like domain-containing protein" evidence="1">
    <location>
        <begin position="38"/>
        <end position="464"/>
    </location>
</feature>
<feature type="non-terminal residue" evidence="2">
    <location>
        <position position="464"/>
    </location>
</feature>